<organism evidence="2 3">
    <name type="scientific">Streptosporangium lutulentum</name>
    <dbReference type="NCBI Taxonomy" id="1461250"/>
    <lineage>
        <taxon>Bacteria</taxon>
        <taxon>Bacillati</taxon>
        <taxon>Actinomycetota</taxon>
        <taxon>Actinomycetes</taxon>
        <taxon>Streptosporangiales</taxon>
        <taxon>Streptosporangiaceae</taxon>
        <taxon>Streptosporangium</taxon>
    </lineage>
</organism>
<protein>
    <submittedName>
        <fullName evidence="2">Uncharacterized protein</fullName>
    </submittedName>
</protein>
<evidence type="ECO:0000256" key="1">
    <source>
        <dbReference type="SAM" id="MobiDB-lite"/>
    </source>
</evidence>
<comment type="caution">
    <text evidence="2">The sequence shown here is derived from an EMBL/GenBank/DDBJ whole genome shotgun (WGS) entry which is preliminary data.</text>
</comment>
<dbReference type="EMBL" id="JAUSQU010000003">
    <property type="protein sequence ID" value="MDP9850473.1"/>
    <property type="molecule type" value="Genomic_DNA"/>
</dbReference>
<gene>
    <name evidence="2" type="ORF">J2853_009769</name>
</gene>
<keyword evidence="3" id="KW-1185">Reference proteome</keyword>
<sequence length="69" mass="7384">MEEAPQTELLYTSNGLYVHIATSMSEDTGQVSGKVSVGNGRNMREASTEYAHLSQGAAPKGSRIINTQL</sequence>
<evidence type="ECO:0000313" key="3">
    <source>
        <dbReference type="Proteomes" id="UP001225356"/>
    </source>
</evidence>
<reference evidence="2 3" key="1">
    <citation type="submission" date="2023-07" db="EMBL/GenBank/DDBJ databases">
        <title>Sequencing the genomes of 1000 actinobacteria strains.</title>
        <authorList>
            <person name="Klenk H.-P."/>
        </authorList>
    </citation>
    <scope>NUCLEOTIDE SEQUENCE [LARGE SCALE GENOMIC DNA]</scope>
    <source>
        <strain evidence="2 3">DSM 46740</strain>
    </source>
</reference>
<accession>A0ABT9QVZ4</accession>
<feature type="region of interest" description="Disordered" evidence="1">
    <location>
        <begin position="50"/>
        <end position="69"/>
    </location>
</feature>
<proteinExistence type="predicted"/>
<evidence type="ECO:0000313" key="2">
    <source>
        <dbReference type="EMBL" id="MDP9850473.1"/>
    </source>
</evidence>
<dbReference type="Proteomes" id="UP001225356">
    <property type="component" value="Unassembled WGS sequence"/>
</dbReference>
<name>A0ABT9QVZ4_9ACTN</name>